<evidence type="ECO:0000313" key="6">
    <source>
        <dbReference type="EMBL" id="BDG08001.1"/>
    </source>
</evidence>
<dbReference type="NCBIfam" id="TIGR02479">
    <property type="entry name" value="FliA_WhiG"/>
    <property type="match status" value="1"/>
</dbReference>
<protein>
    <submittedName>
        <fullName evidence="6">RNA polymerase sigma factor FliA</fullName>
    </submittedName>
</protein>
<keyword evidence="3" id="KW-0238">DNA-binding</keyword>
<accession>A0ABM7X832</accession>
<proteinExistence type="predicted"/>
<keyword evidence="1" id="KW-0805">Transcription regulation</keyword>
<gene>
    <name evidence="6" type="primary">fliA</name>
    <name evidence="6" type="ORF">AMPC_11140</name>
</gene>
<dbReference type="Pfam" id="PF04545">
    <property type="entry name" value="Sigma70_r4"/>
    <property type="match status" value="1"/>
</dbReference>
<name>A0ABM7X832_9BACT</name>
<dbReference type="CDD" id="cd06171">
    <property type="entry name" value="Sigma70_r4"/>
    <property type="match status" value="1"/>
</dbReference>
<dbReference type="NCBIfam" id="TIGR02937">
    <property type="entry name" value="sigma70-ECF"/>
    <property type="match status" value="1"/>
</dbReference>
<sequence>MHLAHARYAAAGAEEGALIARHAALIDRAARRLAARTGGAVSADDLWSVGALGLLEAARRFDPAQNVRFESFAEHRIRGAMRDEMRRMDHLPRRLRARTEELGRARAQLTKDLQREPTSDEVAAALGLAVDEADGLAGLEQPVLPMTYELEGVSEERADDLVDRAQLRGRLACAVGQLPERLQLVLSLHYVEGLTYREIAQVLEVSEPRVCQLHSEAVRKVRGLLAGEDGDEGP</sequence>
<dbReference type="PROSITE" id="PS00716">
    <property type="entry name" value="SIGMA70_2"/>
    <property type="match status" value="1"/>
</dbReference>
<dbReference type="PANTHER" id="PTHR30385:SF7">
    <property type="entry name" value="RNA POLYMERASE SIGMA FACTOR FLIA"/>
    <property type="match status" value="1"/>
</dbReference>
<dbReference type="EMBL" id="AP025592">
    <property type="protein sequence ID" value="BDG08001.1"/>
    <property type="molecule type" value="Genomic_DNA"/>
</dbReference>
<dbReference type="SUPFAM" id="SSF88946">
    <property type="entry name" value="Sigma2 domain of RNA polymerase sigma factors"/>
    <property type="match status" value="1"/>
</dbReference>
<dbReference type="Proteomes" id="UP001162734">
    <property type="component" value="Chromosome"/>
</dbReference>
<dbReference type="InterPro" id="IPR014284">
    <property type="entry name" value="RNA_pol_sigma-70_dom"/>
</dbReference>
<dbReference type="InterPro" id="IPR013324">
    <property type="entry name" value="RNA_pol_sigma_r3/r4-like"/>
</dbReference>
<dbReference type="Pfam" id="PF04542">
    <property type="entry name" value="Sigma70_r2"/>
    <property type="match status" value="1"/>
</dbReference>
<dbReference type="RefSeq" id="WP_248345084.1">
    <property type="nucleotide sequence ID" value="NZ_AP025592.1"/>
</dbReference>
<keyword evidence="2" id="KW-0731">Sigma factor</keyword>
<keyword evidence="7" id="KW-1185">Reference proteome</keyword>
<dbReference type="Pfam" id="PF04539">
    <property type="entry name" value="Sigma70_r3"/>
    <property type="match status" value="1"/>
</dbReference>
<evidence type="ECO:0000256" key="2">
    <source>
        <dbReference type="ARBA" id="ARBA00023082"/>
    </source>
</evidence>
<dbReference type="InterPro" id="IPR007630">
    <property type="entry name" value="RNA_pol_sigma70_r4"/>
</dbReference>
<feature type="domain" description="RNA polymerase sigma-70" evidence="5">
    <location>
        <begin position="195"/>
        <end position="221"/>
    </location>
</feature>
<dbReference type="InterPro" id="IPR007624">
    <property type="entry name" value="RNA_pol_sigma70_r3"/>
</dbReference>
<keyword evidence="4" id="KW-0804">Transcription</keyword>
<reference evidence="7" key="1">
    <citation type="journal article" date="2022" name="Int. J. Syst. Evol. Microbiol.">
        <title>Anaeromyxobacter oryzae sp. nov., Anaeromyxobacter diazotrophicus sp. nov. and Anaeromyxobacter paludicola sp. nov., isolated from paddy soils.</title>
        <authorList>
            <person name="Itoh H."/>
            <person name="Xu Z."/>
            <person name="Mise K."/>
            <person name="Masuda Y."/>
            <person name="Ushijima N."/>
            <person name="Hayakawa C."/>
            <person name="Shiratori Y."/>
            <person name="Senoo K."/>
        </authorList>
    </citation>
    <scope>NUCLEOTIDE SEQUENCE [LARGE SCALE GENOMIC DNA]</scope>
    <source>
        <strain evidence="7">Red630</strain>
    </source>
</reference>
<evidence type="ECO:0000256" key="3">
    <source>
        <dbReference type="ARBA" id="ARBA00023125"/>
    </source>
</evidence>
<evidence type="ECO:0000256" key="1">
    <source>
        <dbReference type="ARBA" id="ARBA00023015"/>
    </source>
</evidence>
<dbReference type="InterPro" id="IPR012845">
    <property type="entry name" value="RNA_pol_sigma_FliA_WhiG"/>
</dbReference>
<organism evidence="6 7">
    <name type="scientific">Anaeromyxobacter paludicola</name>
    <dbReference type="NCBI Taxonomy" id="2918171"/>
    <lineage>
        <taxon>Bacteria</taxon>
        <taxon>Pseudomonadati</taxon>
        <taxon>Myxococcota</taxon>
        <taxon>Myxococcia</taxon>
        <taxon>Myxococcales</taxon>
        <taxon>Cystobacterineae</taxon>
        <taxon>Anaeromyxobacteraceae</taxon>
        <taxon>Anaeromyxobacter</taxon>
    </lineage>
</organism>
<dbReference type="InterPro" id="IPR000943">
    <property type="entry name" value="RNA_pol_sigma70"/>
</dbReference>
<evidence type="ECO:0000313" key="7">
    <source>
        <dbReference type="Proteomes" id="UP001162734"/>
    </source>
</evidence>
<dbReference type="PRINTS" id="PR00046">
    <property type="entry name" value="SIGMA70FCT"/>
</dbReference>
<dbReference type="Gene3D" id="1.10.1740.10">
    <property type="match status" value="1"/>
</dbReference>
<dbReference type="SUPFAM" id="SSF88659">
    <property type="entry name" value="Sigma3 and sigma4 domains of RNA polymerase sigma factors"/>
    <property type="match status" value="2"/>
</dbReference>
<dbReference type="Gene3D" id="1.20.140.160">
    <property type="match status" value="1"/>
</dbReference>
<evidence type="ECO:0000256" key="4">
    <source>
        <dbReference type="ARBA" id="ARBA00023163"/>
    </source>
</evidence>
<dbReference type="PANTHER" id="PTHR30385">
    <property type="entry name" value="SIGMA FACTOR F FLAGELLAR"/>
    <property type="match status" value="1"/>
</dbReference>
<dbReference type="PIRSF" id="PIRSF000770">
    <property type="entry name" value="RNA_pol_sigma-SigE/K"/>
    <property type="match status" value="1"/>
</dbReference>
<dbReference type="InterPro" id="IPR007627">
    <property type="entry name" value="RNA_pol_sigma70_r2"/>
</dbReference>
<evidence type="ECO:0000259" key="5">
    <source>
        <dbReference type="PROSITE" id="PS00716"/>
    </source>
</evidence>
<dbReference type="InterPro" id="IPR013325">
    <property type="entry name" value="RNA_pol_sigma_r2"/>
</dbReference>